<evidence type="ECO:0000313" key="2">
    <source>
        <dbReference type="Proteomes" id="UP000478505"/>
    </source>
</evidence>
<name>A0A6B3RAF6_9FLAO</name>
<dbReference type="AlphaFoldDB" id="A0A6B3RAF6"/>
<evidence type="ECO:0000313" key="1">
    <source>
        <dbReference type="EMBL" id="NEV94484.1"/>
    </source>
</evidence>
<accession>A0A6B3RAF6</accession>
<dbReference type="RefSeq" id="WP_164005202.1">
    <property type="nucleotide sequence ID" value="NZ_JAAIKD010000005.1"/>
</dbReference>
<organism evidence="1 2">
    <name type="scientific">Psychroflexus aurantiacus</name>
    <dbReference type="NCBI Taxonomy" id="2709310"/>
    <lineage>
        <taxon>Bacteria</taxon>
        <taxon>Pseudomonadati</taxon>
        <taxon>Bacteroidota</taxon>
        <taxon>Flavobacteriia</taxon>
        <taxon>Flavobacteriales</taxon>
        <taxon>Flavobacteriaceae</taxon>
        <taxon>Psychroflexus</taxon>
    </lineage>
</organism>
<dbReference type="EMBL" id="JAAIKD010000005">
    <property type="protein sequence ID" value="NEV94484.1"/>
    <property type="molecule type" value="Genomic_DNA"/>
</dbReference>
<comment type="caution">
    <text evidence="1">The sequence shown here is derived from an EMBL/GenBank/DDBJ whole genome shotgun (WGS) entry which is preliminary data.</text>
</comment>
<proteinExistence type="predicted"/>
<keyword evidence="2" id="KW-1185">Reference proteome</keyword>
<dbReference type="Proteomes" id="UP000478505">
    <property type="component" value="Unassembled WGS sequence"/>
</dbReference>
<reference evidence="1 2" key="1">
    <citation type="submission" date="2020-02" db="EMBL/GenBank/DDBJ databases">
        <title>Flavobacteriaceae Psychroflexus bacterium YR1-1, complete genome.</title>
        <authorList>
            <person name="Li Y."/>
            <person name="Wu S."/>
        </authorList>
    </citation>
    <scope>NUCLEOTIDE SEQUENCE [LARGE SCALE GENOMIC DNA]</scope>
    <source>
        <strain evidence="1 2">YR1-1</strain>
    </source>
</reference>
<protein>
    <submittedName>
        <fullName evidence="1">Uncharacterized protein</fullName>
    </submittedName>
</protein>
<sequence>MKKLNLFWIFIFAGICFSCENDTEMSQEQEAQNLKLMFSEIESLAYSESCKDSSNWTFTSIGSKACGGPAGFIAYSLNIDTELFLEKINQHKRAQEEFNKKWGISSDCSLPPQPSGVECENGKPVLKY</sequence>
<gene>
    <name evidence="1" type="ORF">G3567_10055</name>
</gene>